<accession>N1Q6Y5</accession>
<evidence type="ECO:0000256" key="1">
    <source>
        <dbReference type="SAM" id="MobiDB-lite"/>
    </source>
</evidence>
<feature type="region of interest" description="Disordered" evidence="1">
    <location>
        <begin position="1"/>
        <end position="43"/>
    </location>
</feature>
<dbReference type="AlphaFoldDB" id="N1Q6Y5"/>
<name>N1Q6Y5_PSEFD</name>
<keyword evidence="3" id="KW-1185">Reference proteome</keyword>
<proteinExistence type="predicted"/>
<dbReference type="HOGENOM" id="CLU_1928499_0_0_1"/>
<dbReference type="VEuPathDB" id="FungiDB:MYCFIDRAFT_169082"/>
<dbReference type="KEGG" id="pfj:MYCFIDRAFT_169082"/>
<sequence length="131" mass="14729">MTKPPRQHERHGSSSHTSESFVPTSSSPSSYRRHSTEAAGTATNKQYITGHCHCPVLKRRELTLTRHSSLACPPRGRSIIAPVQKYAWNRQRGNSFLRLVREWSLEKKGVGRVDSDIPLSPYYSPNNATNS</sequence>
<evidence type="ECO:0000313" key="2">
    <source>
        <dbReference type="EMBL" id="EME87226.1"/>
    </source>
</evidence>
<dbReference type="GeneID" id="19332315"/>
<protein>
    <submittedName>
        <fullName evidence="2">Uncharacterized protein</fullName>
    </submittedName>
</protein>
<feature type="compositionally biased region" description="Low complexity" evidence="1">
    <location>
        <begin position="14"/>
        <end position="30"/>
    </location>
</feature>
<organism evidence="2 3">
    <name type="scientific">Pseudocercospora fijiensis (strain CIRAD86)</name>
    <name type="common">Black leaf streak disease fungus</name>
    <name type="synonym">Mycosphaerella fijiensis</name>
    <dbReference type="NCBI Taxonomy" id="383855"/>
    <lineage>
        <taxon>Eukaryota</taxon>
        <taxon>Fungi</taxon>
        <taxon>Dikarya</taxon>
        <taxon>Ascomycota</taxon>
        <taxon>Pezizomycotina</taxon>
        <taxon>Dothideomycetes</taxon>
        <taxon>Dothideomycetidae</taxon>
        <taxon>Mycosphaerellales</taxon>
        <taxon>Mycosphaerellaceae</taxon>
        <taxon>Pseudocercospora</taxon>
    </lineage>
</organism>
<dbReference type="EMBL" id="KB446555">
    <property type="protein sequence ID" value="EME87226.1"/>
    <property type="molecule type" value="Genomic_DNA"/>
</dbReference>
<dbReference type="Proteomes" id="UP000016932">
    <property type="component" value="Unassembled WGS sequence"/>
</dbReference>
<evidence type="ECO:0000313" key="3">
    <source>
        <dbReference type="Proteomes" id="UP000016932"/>
    </source>
</evidence>
<dbReference type="RefSeq" id="XP_007920750.1">
    <property type="nucleotide sequence ID" value="XM_007922559.1"/>
</dbReference>
<reference evidence="2 3" key="1">
    <citation type="journal article" date="2012" name="PLoS Pathog.">
        <title>Diverse lifestyles and strategies of plant pathogenesis encoded in the genomes of eighteen Dothideomycetes fungi.</title>
        <authorList>
            <person name="Ohm R.A."/>
            <person name="Feau N."/>
            <person name="Henrissat B."/>
            <person name="Schoch C.L."/>
            <person name="Horwitz B.A."/>
            <person name="Barry K.W."/>
            <person name="Condon B.J."/>
            <person name="Copeland A.C."/>
            <person name="Dhillon B."/>
            <person name="Glaser F."/>
            <person name="Hesse C.N."/>
            <person name="Kosti I."/>
            <person name="LaButti K."/>
            <person name="Lindquist E.A."/>
            <person name="Lucas S."/>
            <person name="Salamov A.A."/>
            <person name="Bradshaw R.E."/>
            <person name="Ciuffetti L."/>
            <person name="Hamelin R.C."/>
            <person name="Kema G.H.J."/>
            <person name="Lawrence C."/>
            <person name="Scott J.A."/>
            <person name="Spatafora J.W."/>
            <person name="Turgeon B.G."/>
            <person name="de Wit P.J.G.M."/>
            <person name="Zhong S."/>
            <person name="Goodwin S.B."/>
            <person name="Grigoriev I.V."/>
        </authorList>
    </citation>
    <scope>NUCLEOTIDE SEQUENCE [LARGE SCALE GENOMIC DNA]</scope>
    <source>
        <strain evidence="2 3">CIRAD86</strain>
    </source>
</reference>
<gene>
    <name evidence="2" type="ORF">MYCFIDRAFT_169082</name>
</gene>
<feature type="compositionally biased region" description="Basic and acidic residues" evidence="1">
    <location>
        <begin position="1"/>
        <end position="12"/>
    </location>
</feature>